<protein>
    <submittedName>
        <fullName evidence="1">Uncharacterized protein</fullName>
    </submittedName>
</protein>
<gene>
    <name evidence="1" type="ORF">LPJ66_011656</name>
</gene>
<feature type="non-terminal residue" evidence="1">
    <location>
        <position position="90"/>
    </location>
</feature>
<organism evidence="1 2">
    <name type="scientific">Kickxella alabastrina</name>
    <dbReference type="NCBI Taxonomy" id="61397"/>
    <lineage>
        <taxon>Eukaryota</taxon>
        <taxon>Fungi</taxon>
        <taxon>Fungi incertae sedis</taxon>
        <taxon>Zoopagomycota</taxon>
        <taxon>Kickxellomycotina</taxon>
        <taxon>Kickxellomycetes</taxon>
        <taxon>Kickxellales</taxon>
        <taxon>Kickxellaceae</taxon>
        <taxon>Kickxella</taxon>
    </lineage>
</organism>
<feature type="non-terminal residue" evidence="1">
    <location>
        <position position="1"/>
    </location>
</feature>
<sequence>FDRLNVKDVVRVCQPTYEKDVLLEKHIVVHDLPFQDGDVPPSSVIKEWLALVNARVASAAEEVAFTEQPVPTTIAVHCVAGLGRAPVLVA</sequence>
<dbReference type="EMBL" id="JANBPG010003694">
    <property type="protein sequence ID" value="KAJ1879613.1"/>
    <property type="molecule type" value="Genomic_DNA"/>
</dbReference>
<evidence type="ECO:0000313" key="1">
    <source>
        <dbReference type="EMBL" id="KAJ1879613.1"/>
    </source>
</evidence>
<name>A0ACC1HYK1_9FUNG</name>
<proteinExistence type="predicted"/>
<accession>A0ACC1HYK1</accession>
<reference evidence="1" key="1">
    <citation type="submission" date="2022-07" db="EMBL/GenBank/DDBJ databases">
        <title>Phylogenomic reconstructions and comparative analyses of Kickxellomycotina fungi.</title>
        <authorList>
            <person name="Reynolds N.K."/>
            <person name="Stajich J.E."/>
            <person name="Barry K."/>
            <person name="Grigoriev I.V."/>
            <person name="Crous P."/>
            <person name="Smith M.E."/>
        </authorList>
    </citation>
    <scope>NUCLEOTIDE SEQUENCE</scope>
    <source>
        <strain evidence="1">Benny 63K</strain>
    </source>
</reference>
<dbReference type="Proteomes" id="UP001150581">
    <property type="component" value="Unassembled WGS sequence"/>
</dbReference>
<evidence type="ECO:0000313" key="2">
    <source>
        <dbReference type="Proteomes" id="UP001150581"/>
    </source>
</evidence>
<comment type="caution">
    <text evidence="1">The sequence shown here is derived from an EMBL/GenBank/DDBJ whole genome shotgun (WGS) entry which is preliminary data.</text>
</comment>
<keyword evidence="2" id="KW-1185">Reference proteome</keyword>